<dbReference type="GO" id="GO:0008270">
    <property type="term" value="F:zinc ion binding"/>
    <property type="evidence" value="ECO:0007669"/>
    <property type="project" value="InterPro"/>
</dbReference>
<dbReference type="CDD" id="cd03311">
    <property type="entry name" value="CIMS_C_terminal_like"/>
    <property type="match status" value="1"/>
</dbReference>
<evidence type="ECO:0000256" key="3">
    <source>
        <dbReference type="ARBA" id="ARBA00022833"/>
    </source>
</evidence>
<reference evidence="5 6" key="1">
    <citation type="submission" date="2016-11" db="EMBL/GenBank/DDBJ databases">
        <authorList>
            <person name="Jaros S."/>
            <person name="Januszkiewicz K."/>
            <person name="Wedrychowicz H."/>
        </authorList>
    </citation>
    <scope>NUCLEOTIDE SEQUENCE [LARGE SCALE GENOMIC DNA]</scope>
    <source>
        <strain evidence="5 6">GAS138</strain>
    </source>
</reference>
<dbReference type="Proteomes" id="UP000189796">
    <property type="component" value="Chromosome I"/>
</dbReference>
<dbReference type="InterPro" id="IPR038071">
    <property type="entry name" value="UROD/MetE-like_sf"/>
</dbReference>
<dbReference type="PANTHER" id="PTHR30519">
    <property type="entry name" value="5-METHYLTETRAHYDROPTEROYLTRIGLUTAMATE--HOMOCYSTEINE METHYLTRANSFERASE"/>
    <property type="match status" value="1"/>
</dbReference>
<evidence type="ECO:0000259" key="4">
    <source>
        <dbReference type="Pfam" id="PF01717"/>
    </source>
</evidence>
<evidence type="ECO:0000313" key="6">
    <source>
        <dbReference type="Proteomes" id="UP000189796"/>
    </source>
</evidence>
<keyword evidence="5" id="KW-0489">Methyltransferase</keyword>
<evidence type="ECO:0000256" key="2">
    <source>
        <dbReference type="ARBA" id="ARBA00022723"/>
    </source>
</evidence>
<dbReference type="AlphaFoldDB" id="A0A1M5KJ87"/>
<dbReference type="GO" id="GO:0009086">
    <property type="term" value="P:methionine biosynthetic process"/>
    <property type="evidence" value="ECO:0007669"/>
    <property type="project" value="InterPro"/>
</dbReference>
<dbReference type="GO" id="GO:0003871">
    <property type="term" value="F:5-methyltetrahydropteroyltriglutamate-homocysteine S-methyltransferase activity"/>
    <property type="evidence" value="ECO:0007669"/>
    <property type="project" value="InterPro"/>
</dbReference>
<protein>
    <submittedName>
        <fullName evidence="5">5-methyltetrahydropteroyltriglutamate--homocysteine methyltransferase</fullName>
    </submittedName>
</protein>
<dbReference type="Pfam" id="PF01717">
    <property type="entry name" value="Meth_synt_2"/>
    <property type="match status" value="1"/>
</dbReference>
<comment type="cofactor">
    <cofactor evidence="1">
        <name>Zn(2+)</name>
        <dbReference type="ChEBI" id="CHEBI:29105"/>
    </cofactor>
</comment>
<keyword evidence="3" id="KW-0862">Zinc</keyword>
<accession>A0A1M5KJ87</accession>
<proteinExistence type="predicted"/>
<organism evidence="5 6">
    <name type="scientific">Bradyrhizobium erythrophlei</name>
    <dbReference type="NCBI Taxonomy" id="1437360"/>
    <lineage>
        <taxon>Bacteria</taxon>
        <taxon>Pseudomonadati</taxon>
        <taxon>Pseudomonadota</taxon>
        <taxon>Alphaproteobacteria</taxon>
        <taxon>Hyphomicrobiales</taxon>
        <taxon>Nitrobacteraceae</taxon>
        <taxon>Bradyrhizobium</taxon>
    </lineage>
</organism>
<keyword evidence="5" id="KW-0808">Transferase</keyword>
<dbReference type="InterPro" id="IPR002629">
    <property type="entry name" value="Met_Synth_C/arc"/>
</dbReference>
<name>A0A1M5KJ87_9BRAD</name>
<dbReference type="RefSeq" id="WP_079600950.1">
    <property type="nucleotide sequence ID" value="NZ_LT670817.1"/>
</dbReference>
<keyword evidence="2" id="KW-0479">Metal-binding</keyword>
<evidence type="ECO:0000256" key="1">
    <source>
        <dbReference type="ARBA" id="ARBA00001947"/>
    </source>
</evidence>
<dbReference type="Gene3D" id="3.20.20.210">
    <property type="match status" value="1"/>
</dbReference>
<feature type="domain" description="Cobalamin-independent methionine synthase MetE C-terminal/archaeal" evidence="4">
    <location>
        <begin position="31"/>
        <end position="326"/>
    </location>
</feature>
<dbReference type="GO" id="GO:0032259">
    <property type="term" value="P:methylation"/>
    <property type="evidence" value="ECO:0007669"/>
    <property type="project" value="UniProtKB-KW"/>
</dbReference>
<dbReference type="OrthoDB" id="244285at2"/>
<dbReference type="SUPFAM" id="SSF51726">
    <property type="entry name" value="UROD/MetE-like"/>
    <property type="match status" value="1"/>
</dbReference>
<evidence type="ECO:0000313" key="5">
    <source>
        <dbReference type="EMBL" id="SHG52539.1"/>
    </source>
</evidence>
<sequence length="341" mass="37604">MSASDTSKNARILTTTVGSYPVPDWLVALPSEQAVIDATRVVIDTQEQAGIDLVCDGELYRFDVNHPETNGMIEYFVRPMSGVRNEIGLAEWLAFKQSSDHKFRSRPPGVVDGAIGPGSLDLPAACTRARKLATRPLKFTLTGPHMLAKMLLDNHYKDKAALTMAIADVLAEQVKHIDADVIQVDEANLPGSPEEWEWAADAMNRVLDAIPTVPAVHLCFGNYGGQTIQKGGWDKLIDYLNRLHVNHIVMENAHRPPEELAVFKELRPEIGFGLGVVDIKQTVVESAESIARAIEHADKILGVGRVKYIHPDCGFWMLKRGIADGKIRALVLGRDLYEGRN</sequence>
<dbReference type="EMBL" id="LT670817">
    <property type="protein sequence ID" value="SHG52539.1"/>
    <property type="molecule type" value="Genomic_DNA"/>
</dbReference>
<gene>
    <name evidence="5" type="ORF">SAMN05443248_1845</name>
</gene>